<organism evidence="2 3">
    <name type="scientific">Allocatelliglobosispora scoriae</name>
    <dbReference type="NCBI Taxonomy" id="643052"/>
    <lineage>
        <taxon>Bacteria</taxon>
        <taxon>Bacillati</taxon>
        <taxon>Actinomycetota</taxon>
        <taxon>Actinomycetes</taxon>
        <taxon>Micromonosporales</taxon>
        <taxon>Micromonosporaceae</taxon>
        <taxon>Allocatelliglobosispora</taxon>
    </lineage>
</organism>
<sequence>MTTETVQTPDTTLAARADEWLDTGLTCVPADRAAAEAGVRRAYADAGLTPPEQILWFGSPAAAAVAIAMLRTGETGGAEQSGVRDLLFAQSAFPGQTVLGGSVRPKVRTGPWARARAELVAQLGGVGFARHWAASSRRPWQQLVEQIVTPLRTRLDAQFAADSGPLGAASREAMLDPIFGQHDAAWLGAFDEGTAELAGLAAVARSAGWWWAFEHLAIITERPREVHRDNLGRLHHGDGAALSYPDGFGLHAWRGMPIPAEVADELGSLTVERIRAEDNAEIRRVMLEHFGFDRYLRDSGAARTQSDECGVLWRVELPGDEPLVMVEVINSTAEPDGTFRTYFLRVPPTIRTARAGVAWTFDLTEAEYSPLQQT</sequence>
<keyword evidence="3" id="KW-1185">Reference proteome</keyword>
<name>A0A841BQA4_9ACTN</name>
<feature type="domain" description="DUF6745" evidence="1">
    <location>
        <begin position="171"/>
        <end position="374"/>
    </location>
</feature>
<evidence type="ECO:0000313" key="3">
    <source>
        <dbReference type="Proteomes" id="UP000587527"/>
    </source>
</evidence>
<evidence type="ECO:0000259" key="1">
    <source>
        <dbReference type="Pfam" id="PF20530"/>
    </source>
</evidence>
<comment type="caution">
    <text evidence="2">The sequence shown here is derived from an EMBL/GenBank/DDBJ whole genome shotgun (WGS) entry which is preliminary data.</text>
</comment>
<dbReference type="RefSeq" id="WP_221469863.1">
    <property type="nucleotide sequence ID" value="NZ_JACHMN010000002.1"/>
</dbReference>
<accession>A0A841BQA4</accession>
<reference evidence="2 3" key="1">
    <citation type="submission" date="2020-08" db="EMBL/GenBank/DDBJ databases">
        <title>Sequencing the genomes of 1000 actinobacteria strains.</title>
        <authorList>
            <person name="Klenk H.-P."/>
        </authorList>
    </citation>
    <scope>NUCLEOTIDE SEQUENCE [LARGE SCALE GENOMIC DNA]</scope>
    <source>
        <strain evidence="2 3">DSM 45362</strain>
    </source>
</reference>
<evidence type="ECO:0000313" key="2">
    <source>
        <dbReference type="EMBL" id="MBB5869011.1"/>
    </source>
</evidence>
<proteinExistence type="predicted"/>
<dbReference type="EMBL" id="JACHMN010000002">
    <property type="protein sequence ID" value="MBB5869011.1"/>
    <property type="molecule type" value="Genomic_DNA"/>
</dbReference>
<dbReference type="Pfam" id="PF20530">
    <property type="entry name" value="DUF6745"/>
    <property type="match status" value="1"/>
</dbReference>
<dbReference type="AlphaFoldDB" id="A0A841BQA4"/>
<gene>
    <name evidence="2" type="ORF">F4553_002390</name>
</gene>
<dbReference type="InterPro" id="IPR046633">
    <property type="entry name" value="DUF6745"/>
</dbReference>
<protein>
    <recommendedName>
        <fullName evidence="1">DUF6745 domain-containing protein</fullName>
    </recommendedName>
</protein>
<dbReference type="Proteomes" id="UP000587527">
    <property type="component" value="Unassembled WGS sequence"/>
</dbReference>